<keyword evidence="3" id="KW-1185">Reference proteome</keyword>
<reference evidence="2" key="1">
    <citation type="submission" date="2023-10" db="EMBL/GenBank/DDBJ databases">
        <authorList>
            <person name="Chen Y."/>
            <person name="Shah S."/>
            <person name="Dougan E. K."/>
            <person name="Thang M."/>
            <person name="Chan C."/>
        </authorList>
    </citation>
    <scope>NUCLEOTIDE SEQUENCE [LARGE SCALE GENOMIC DNA]</scope>
</reference>
<evidence type="ECO:0000313" key="3">
    <source>
        <dbReference type="Proteomes" id="UP001189429"/>
    </source>
</evidence>
<gene>
    <name evidence="2" type="ORF">PCOR1329_LOCUS56044</name>
</gene>
<feature type="non-terminal residue" evidence="2">
    <location>
        <position position="1"/>
    </location>
</feature>
<sequence>GPSRKAAPKAKQGQRWWDHTEQPANLGAGRATARTRRGSRDGAPRKRGSVRAPVLAASCGARGALPRAWGA</sequence>
<dbReference type="EMBL" id="CAUYUJ010016885">
    <property type="protein sequence ID" value="CAK0869796.1"/>
    <property type="molecule type" value="Genomic_DNA"/>
</dbReference>
<feature type="region of interest" description="Disordered" evidence="1">
    <location>
        <begin position="1"/>
        <end position="50"/>
    </location>
</feature>
<dbReference type="Proteomes" id="UP001189429">
    <property type="component" value="Unassembled WGS sequence"/>
</dbReference>
<accession>A0ABN9V9Z5</accession>
<comment type="caution">
    <text evidence="2">The sequence shown here is derived from an EMBL/GenBank/DDBJ whole genome shotgun (WGS) entry which is preliminary data.</text>
</comment>
<protein>
    <submittedName>
        <fullName evidence="2">Uncharacterized protein</fullName>
    </submittedName>
</protein>
<name>A0ABN9V9Z5_9DINO</name>
<evidence type="ECO:0000256" key="1">
    <source>
        <dbReference type="SAM" id="MobiDB-lite"/>
    </source>
</evidence>
<proteinExistence type="predicted"/>
<evidence type="ECO:0000313" key="2">
    <source>
        <dbReference type="EMBL" id="CAK0869796.1"/>
    </source>
</evidence>
<organism evidence="2 3">
    <name type="scientific">Prorocentrum cordatum</name>
    <dbReference type="NCBI Taxonomy" id="2364126"/>
    <lineage>
        <taxon>Eukaryota</taxon>
        <taxon>Sar</taxon>
        <taxon>Alveolata</taxon>
        <taxon>Dinophyceae</taxon>
        <taxon>Prorocentrales</taxon>
        <taxon>Prorocentraceae</taxon>
        <taxon>Prorocentrum</taxon>
    </lineage>
</organism>